<name>A0ABX2EI47_9BURK</name>
<evidence type="ECO:0000256" key="4">
    <source>
        <dbReference type="ARBA" id="ARBA00022989"/>
    </source>
</evidence>
<organism evidence="8 9">
    <name type="scientific">Pseudaquabacterium terrae</name>
    <dbReference type="NCBI Taxonomy" id="2732868"/>
    <lineage>
        <taxon>Bacteria</taxon>
        <taxon>Pseudomonadati</taxon>
        <taxon>Pseudomonadota</taxon>
        <taxon>Betaproteobacteria</taxon>
        <taxon>Burkholderiales</taxon>
        <taxon>Sphaerotilaceae</taxon>
        <taxon>Pseudaquabacterium</taxon>
    </lineage>
</organism>
<reference evidence="8 9" key="1">
    <citation type="submission" date="2020-05" db="EMBL/GenBank/DDBJ databases">
        <title>Aquincola sp. isolate from soil.</title>
        <authorList>
            <person name="Han J."/>
            <person name="Kim D.-U."/>
        </authorList>
    </citation>
    <scope>NUCLEOTIDE SEQUENCE [LARGE SCALE GENOMIC DNA]</scope>
    <source>
        <strain evidence="8 9">S2</strain>
    </source>
</reference>
<gene>
    <name evidence="8" type="ORF">HLB44_15130</name>
</gene>
<keyword evidence="2" id="KW-1003">Cell membrane</keyword>
<evidence type="ECO:0000256" key="1">
    <source>
        <dbReference type="ARBA" id="ARBA00004651"/>
    </source>
</evidence>
<feature type="transmembrane region" description="Helical" evidence="7">
    <location>
        <begin position="88"/>
        <end position="107"/>
    </location>
</feature>
<dbReference type="EMBL" id="JABRWJ010000004">
    <property type="protein sequence ID" value="NRF68325.1"/>
    <property type="molecule type" value="Genomic_DNA"/>
</dbReference>
<keyword evidence="3 7" id="KW-0812">Transmembrane</keyword>
<feature type="region of interest" description="Disordered" evidence="6">
    <location>
        <begin position="1"/>
        <end position="45"/>
    </location>
</feature>
<evidence type="ECO:0000313" key="9">
    <source>
        <dbReference type="Proteomes" id="UP000737171"/>
    </source>
</evidence>
<evidence type="ECO:0000313" key="8">
    <source>
        <dbReference type="EMBL" id="NRF68325.1"/>
    </source>
</evidence>
<accession>A0ABX2EI47</accession>
<feature type="transmembrane region" description="Helical" evidence="7">
    <location>
        <begin position="63"/>
        <end position="82"/>
    </location>
</feature>
<evidence type="ECO:0000256" key="5">
    <source>
        <dbReference type="ARBA" id="ARBA00023136"/>
    </source>
</evidence>
<evidence type="ECO:0000256" key="2">
    <source>
        <dbReference type="ARBA" id="ARBA00022475"/>
    </source>
</evidence>
<dbReference type="InterPro" id="IPR005171">
    <property type="entry name" value="Cyt_c_oxidase_su4_prok"/>
</dbReference>
<feature type="transmembrane region" description="Helical" evidence="7">
    <location>
        <begin position="114"/>
        <end position="135"/>
    </location>
</feature>
<proteinExistence type="predicted"/>
<evidence type="ECO:0000256" key="3">
    <source>
        <dbReference type="ARBA" id="ARBA00022692"/>
    </source>
</evidence>
<comment type="caution">
    <text evidence="8">The sequence shown here is derived from an EMBL/GenBank/DDBJ whole genome shotgun (WGS) entry which is preliminary data.</text>
</comment>
<dbReference type="Proteomes" id="UP000737171">
    <property type="component" value="Unassembled WGS sequence"/>
</dbReference>
<comment type="subcellular location">
    <subcellularLocation>
        <location evidence="1">Cell membrane</location>
        <topology evidence="1">Multi-pass membrane protein</topology>
    </subcellularLocation>
</comment>
<keyword evidence="9" id="KW-1185">Reference proteome</keyword>
<keyword evidence="5 7" id="KW-0472">Membrane</keyword>
<protein>
    <submittedName>
        <fullName evidence="8">Cytochrome C oxidase subunit IV family protein</fullName>
    </submittedName>
</protein>
<feature type="compositionally biased region" description="Low complexity" evidence="6">
    <location>
        <begin position="8"/>
        <end position="45"/>
    </location>
</feature>
<sequence>MHTETTSPGAAAPQAAGHATGHAAGHATGHAAGHATGHAAGHATGQAAGHATQQHPIGLYLKIWALLFVLSAFSYMVDYFHLQGLLRWGLILLFMMLKAGLIVAIFMHMAWERMALICAILLPPGALLVLVGLMASEGGYTHLSRLLFFR</sequence>
<evidence type="ECO:0000256" key="6">
    <source>
        <dbReference type="SAM" id="MobiDB-lite"/>
    </source>
</evidence>
<evidence type="ECO:0000256" key="7">
    <source>
        <dbReference type="SAM" id="Phobius"/>
    </source>
</evidence>
<dbReference type="Pfam" id="PF03626">
    <property type="entry name" value="COX4_pro"/>
    <property type="match status" value="1"/>
</dbReference>
<keyword evidence="4 7" id="KW-1133">Transmembrane helix</keyword>